<dbReference type="AlphaFoldDB" id="U5D7R1"/>
<protein>
    <submittedName>
        <fullName evidence="2">Uncharacterized protein</fullName>
    </submittedName>
</protein>
<dbReference type="Proteomes" id="UP000017836">
    <property type="component" value="Unassembled WGS sequence"/>
</dbReference>
<sequence length="152" mass="16800">MNLGPSESAFPLLPHLDPPRPPPSSAQALTPTRPPLSFTQPSSSLTSPPLLTIATPTSSIMELPYPIHHFNWGAHSSHIVKALRSSLVGRYTTARHNIKGIEKWNREVWVVSDLTYLKNFFFSFPSEGSCNCALQRHHSQFNGASLALSAWN</sequence>
<proteinExistence type="predicted"/>
<accession>U5D7R1</accession>
<reference evidence="3" key="1">
    <citation type="journal article" date="2013" name="Science">
        <title>The Amborella genome and the evolution of flowering plants.</title>
        <authorList>
            <consortium name="Amborella Genome Project"/>
        </authorList>
    </citation>
    <scope>NUCLEOTIDE SEQUENCE [LARGE SCALE GENOMIC DNA]</scope>
</reference>
<feature type="region of interest" description="Disordered" evidence="1">
    <location>
        <begin position="1"/>
        <end position="48"/>
    </location>
</feature>
<name>U5D7R1_AMBTC</name>
<gene>
    <name evidence="2" type="ORF">AMTR_s00059p00012580</name>
</gene>
<dbReference type="EMBL" id="KI392312">
    <property type="protein sequence ID" value="ERN17457.1"/>
    <property type="molecule type" value="Genomic_DNA"/>
</dbReference>
<dbReference type="Gramene" id="ERN17457">
    <property type="protein sequence ID" value="ERN17457"/>
    <property type="gene ID" value="AMTR_s00059p00012580"/>
</dbReference>
<evidence type="ECO:0000313" key="2">
    <source>
        <dbReference type="EMBL" id="ERN17457.1"/>
    </source>
</evidence>
<keyword evidence="3" id="KW-1185">Reference proteome</keyword>
<dbReference type="HOGENOM" id="CLU_1724771_0_0_1"/>
<organism evidence="2 3">
    <name type="scientific">Amborella trichopoda</name>
    <dbReference type="NCBI Taxonomy" id="13333"/>
    <lineage>
        <taxon>Eukaryota</taxon>
        <taxon>Viridiplantae</taxon>
        <taxon>Streptophyta</taxon>
        <taxon>Embryophyta</taxon>
        <taxon>Tracheophyta</taxon>
        <taxon>Spermatophyta</taxon>
        <taxon>Magnoliopsida</taxon>
        <taxon>Amborellales</taxon>
        <taxon>Amborellaceae</taxon>
        <taxon>Amborella</taxon>
    </lineage>
</organism>
<feature type="compositionally biased region" description="Low complexity" evidence="1">
    <location>
        <begin position="35"/>
        <end position="48"/>
    </location>
</feature>
<evidence type="ECO:0000256" key="1">
    <source>
        <dbReference type="SAM" id="MobiDB-lite"/>
    </source>
</evidence>
<evidence type="ECO:0000313" key="3">
    <source>
        <dbReference type="Proteomes" id="UP000017836"/>
    </source>
</evidence>